<sequence length="103" mass="11384">MISSLQRLLLEKYDPTNALLLEPTPTPVQKATKSKKMNVVMSSDKYSDDEITKALTAFNLKLQETPKGSIGRELISSSFQLLATVNGIRRGSWVIMTDTGVLI</sequence>
<reference evidence="1 2" key="1">
    <citation type="submission" date="2020-04" db="EMBL/GenBank/DDBJ databases">
        <title>Molecular characterization of pseudomonads from Agaricus bisporus reveal novel blotch 2 pathogens in Western Europe.</title>
        <authorList>
            <person name="Taparia T."/>
            <person name="Krijger M."/>
            <person name="Haynes E."/>
            <person name="Elpinstone J.G."/>
            <person name="Noble R."/>
            <person name="Van Der Wolf J."/>
        </authorList>
    </citation>
    <scope>NUCLEOTIDE SEQUENCE [LARGE SCALE GENOMIC DNA]</scope>
    <source>
        <strain evidence="1 2">F1001</strain>
    </source>
</reference>
<proteinExistence type="predicted"/>
<gene>
    <name evidence="1" type="ORF">HX829_23940</name>
</gene>
<accession>A0A7Y8BMM5</accession>
<dbReference type="EMBL" id="JACAPU010000030">
    <property type="protein sequence ID" value="NWB49541.1"/>
    <property type="molecule type" value="Genomic_DNA"/>
</dbReference>
<evidence type="ECO:0000313" key="1">
    <source>
        <dbReference type="EMBL" id="NWB49541.1"/>
    </source>
</evidence>
<name>A0A7Y8BMM5_9PSED</name>
<protein>
    <submittedName>
        <fullName evidence="1">Uncharacterized protein</fullName>
    </submittedName>
</protein>
<comment type="caution">
    <text evidence="1">The sequence shown here is derived from an EMBL/GenBank/DDBJ whole genome shotgun (WGS) entry which is preliminary data.</text>
</comment>
<dbReference type="Proteomes" id="UP000582981">
    <property type="component" value="Unassembled WGS sequence"/>
</dbReference>
<evidence type="ECO:0000313" key="2">
    <source>
        <dbReference type="Proteomes" id="UP000582981"/>
    </source>
</evidence>
<dbReference type="RefSeq" id="WP_177145171.1">
    <property type="nucleotide sequence ID" value="NZ_JACAPU010000030.1"/>
</dbReference>
<organism evidence="1 2">
    <name type="scientific">Pseudomonas gingeri</name>
    <dbReference type="NCBI Taxonomy" id="117681"/>
    <lineage>
        <taxon>Bacteria</taxon>
        <taxon>Pseudomonadati</taxon>
        <taxon>Pseudomonadota</taxon>
        <taxon>Gammaproteobacteria</taxon>
        <taxon>Pseudomonadales</taxon>
        <taxon>Pseudomonadaceae</taxon>
        <taxon>Pseudomonas</taxon>
    </lineage>
</organism>
<dbReference type="AlphaFoldDB" id="A0A7Y8BMM5"/>